<dbReference type="Proteomes" id="UP000044602">
    <property type="component" value="Unassembled WGS sequence"/>
</dbReference>
<reference evidence="2 3" key="1">
    <citation type="submission" date="2015-05" db="EMBL/GenBank/DDBJ databases">
        <authorList>
            <person name="Wang D.B."/>
            <person name="Wang M."/>
        </authorList>
    </citation>
    <scope>NUCLEOTIDE SEQUENCE [LARGE SCALE GENOMIC DNA]</scope>
    <source>
        <strain evidence="2">VL1</strain>
    </source>
</reference>
<sequence>QPQTPAVLRSGTCPREAQTRNPRHQRQL</sequence>
<feature type="non-terminal residue" evidence="2">
    <location>
        <position position="1"/>
    </location>
</feature>
<evidence type="ECO:0000313" key="3">
    <source>
        <dbReference type="Proteomes" id="UP000044602"/>
    </source>
</evidence>
<gene>
    <name evidence="2" type="ORF">BN1708_019871</name>
</gene>
<feature type="region of interest" description="Disordered" evidence="1">
    <location>
        <begin position="1"/>
        <end position="28"/>
    </location>
</feature>
<accession>A0A0G4MPL2</accession>
<name>A0A0G4MPL2_VERLO</name>
<dbReference type="EMBL" id="CVQH01023805">
    <property type="protein sequence ID" value="CRK35995.1"/>
    <property type="molecule type" value="Genomic_DNA"/>
</dbReference>
<proteinExistence type="predicted"/>
<dbReference type="AlphaFoldDB" id="A0A0G4MPL2"/>
<protein>
    <submittedName>
        <fullName evidence="2">Uncharacterized protein</fullName>
    </submittedName>
</protein>
<organism evidence="2 3">
    <name type="scientific">Verticillium longisporum</name>
    <name type="common">Verticillium dahliae var. longisporum</name>
    <dbReference type="NCBI Taxonomy" id="100787"/>
    <lineage>
        <taxon>Eukaryota</taxon>
        <taxon>Fungi</taxon>
        <taxon>Dikarya</taxon>
        <taxon>Ascomycota</taxon>
        <taxon>Pezizomycotina</taxon>
        <taxon>Sordariomycetes</taxon>
        <taxon>Hypocreomycetidae</taxon>
        <taxon>Glomerellales</taxon>
        <taxon>Plectosphaerellaceae</taxon>
        <taxon>Verticillium</taxon>
    </lineage>
</organism>
<keyword evidence="3" id="KW-1185">Reference proteome</keyword>
<evidence type="ECO:0000256" key="1">
    <source>
        <dbReference type="SAM" id="MobiDB-lite"/>
    </source>
</evidence>
<evidence type="ECO:0000313" key="2">
    <source>
        <dbReference type="EMBL" id="CRK35995.1"/>
    </source>
</evidence>